<dbReference type="OrthoDB" id="9087709at2"/>
<dbReference type="PANTHER" id="PTHR34846:SF11">
    <property type="entry name" value="4-CARBOXYMUCONOLACTONE DECARBOXYLASE FAMILY PROTEIN (AFU_ORTHOLOGUE AFUA_6G11590)"/>
    <property type="match status" value="1"/>
</dbReference>
<dbReference type="AlphaFoldDB" id="A0A4U1IG83"/>
<accession>A0A4U1IG83</accession>
<protein>
    <recommendedName>
        <fullName evidence="3">Carboxymuconolactone decarboxylase family protein</fullName>
    </recommendedName>
</protein>
<keyword evidence="2" id="KW-1185">Reference proteome</keyword>
<comment type="caution">
    <text evidence="1">The sequence shown here is derived from an EMBL/GenBank/DDBJ whole genome shotgun (WGS) entry which is preliminary data.</text>
</comment>
<organism evidence="1 2">
    <name type="scientific">Trinickia terrae</name>
    <dbReference type="NCBI Taxonomy" id="2571161"/>
    <lineage>
        <taxon>Bacteria</taxon>
        <taxon>Pseudomonadati</taxon>
        <taxon>Pseudomonadota</taxon>
        <taxon>Betaproteobacteria</taxon>
        <taxon>Burkholderiales</taxon>
        <taxon>Burkholderiaceae</taxon>
        <taxon>Trinickia</taxon>
    </lineage>
</organism>
<reference evidence="1 2" key="1">
    <citation type="submission" date="2019-04" db="EMBL/GenBank/DDBJ databases">
        <title>Trinickia sp. 7GSK02, isolated from subtropical forest soil.</title>
        <authorList>
            <person name="Gao Z.-H."/>
            <person name="Qiu L.-H."/>
        </authorList>
    </citation>
    <scope>NUCLEOTIDE SEQUENCE [LARGE SCALE GENOMIC DNA]</scope>
    <source>
        <strain evidence="1 2">7GSK02</strain>
    </source>
</reference>
<evidence type="ECO:0008006" key="3">
    <source>
        <dbReference type="Google" id="ProtNLM"/>
    </source>
</evidence>
<sequence>MSSRIPRLELQQMREDLRQYLTPRVERLKYLGELFKCAAHAPGVLLSFMRFTDELKDALPDRLTEVAVLTTASLMSNRYERNQHERLCIRLGYSADWIAEVERLQPEASQSMAPEEKAVQRYVIAAVETRGQKAQQEFAAVVEAFGPSHSMAIVMLVGRYITHALTVNTLELEPPVPSIFEDGFRGDGAPARNAR</sequence>
<dbReference type="Proteomes" id="UP000305539">
    <property type="component" value="Unassembled WGS sequence"/>
</dbReference>
<dbReference type="EMBL" id="SWJE01000001">
    <property type="protein sequence ID" value="TKC92697.1"/>
    <property type="molecule type" value="Genomic_DNA"/>
</dbReference>
<dbReference type="Gene3D" id="1.20.1290.10">
    <property type="entry name" value="AhpD-like"/>
    <property type="match status" value="1"/>
</dbReference>
<gene>
    <name evidence="1" type="ORF">FAZ69_00795</name>
</gene>
<name>A0A4U1IG83_9BURK</name>
<evidence type="ECO:0000313" key="2">
    <source>
        <dbReference type="Proteomes" id="UP000305539"/>
    </source>
</evidence>
<dbReference type="PANTHER" id="PTHR34846">
    <property type="entry name" value="4-CARBOXYMUCONOLACTONE DECARBOXYLASE FAMILY PROTEIN (AFU_ORTHOLOGUE AFUA_6G11590)"/>
    <property type="match status" value="1"/>
</dbReference>
<dbReference type="SUPFAM" id="SSF69118">
    <property type="entry name" value="AhpD-like"/>
    <property type="match status" value="1"/>
</dbReference>
<dbReference type="InterPro" id="IPR029032">
    <property type="entry name" value="AhpD-like"/>
</dbReference>
<evidence type="ECO:0000313" key="1">
    <source>
        <dbReference type="EMBL" id="TKC92697.1"/>
    </source>
</evidence>
<proteinExistence type="predicted"/>